<evidence type="ECO:0000313" key="3">
    <source>
        <dbReference type="Proteomes" id="UP001066276"/>
    </source>
</evidence>
<comment type="caution">
    <text evidence="2">The sequence shown here is derived from an EMBL/GenBank/DDBJ whole genome shotgun (WGS) entry which is preliminary data.</text>
</comment>
<keyword evidence="3" id="KW-1185">Reference proteome</keyword>
<evidence type="ECO:0000256" key="1">
    <source>
        <dbReference type="SAM" id="MobiDB-lite"/>
    </source>
</evidence>
<feature type="compositionally biased region" description="Basic and acidic residues" evidence="1">
    <location>
        <begin position="1"/>
        <end position="11"/>
    </location>
</feature>
<organism evidence="2 3">
    <name type="scientific">Pleurodeles waltl</name>
    <name type="common">Iberian ribbed newt</name>
    <dbReference type="NCBI Taxonomy" id="8319"/>
    <lineage>
        <taxon>Eukaryota</taxon>
        <taxon>Metazoa</taxon>
        <taxon>Chordata</taxon>
        <taxon>Craniata</taxon>
        <taxon>Vertebrata</taxon>
        <taxon>Euteleostomi</taxon>
        <taxon>Amphibia</taxon>
        <taxon>Batrachia</taxon>
        <taxon>Caudata</taxon>
        <taxon>Salamandroidea</taxon>
        <taxon>Salamandridae</taxon>
        <taxon>Pleurodelinae</taxon>
        <taxon>Pleurodeles</taxon>
    </lineage>
</organism>
<proteinExistence type="predicted"/>
<name>A0AAV7TJ01_PLEWA</name>
<feature type="compositionally biased region" description="Low complexity" evidence="1">
    <location>
        <begin position="40"/>
        <end position="54"/>
    </location>
</feature>
<dbReference type="EMBL" id="JANPWB010000006">
    <property type="protein sequence ID" value="KAJ1175748.1"/>
    <property type="molecule type" value="Genomic_DNA"/>
</dbReference>
<reference evidence="2" key="1">
    <citation type="journal article" date="2022" name="bioRxiv">
        <title>Sequencing and chromosome-scale assembly of the giantPleurodeles waltlgenome.</title>
        <authorList>
            <person name="Brown T."/>
            <person name="Elewa A."/>
            <person name="Iarovenko S."/>
            <person name="Subramanian E."/>
            <person name="Araus A.J."/>
            <person name="Petzold A."/>
            <person name="Susuki M."/>
            <person name="Suzuki K.-i.T."/>
            <person name="Hayashi T."/>
            <person name="Toyoda A."/>
            <person name="Oliveira C."/>
            <person name="Osipova E."/>
            <person name="Leigh N.D."/>
            <person name="Simon A."/>
            <person name="Yun M.H."/>
        </authorList>
    </citation>
    <scope>NUCLEOTIDE SEQUENCE</scope>
    <source>
        <strain evidence="2">20211129_DDA</strain>
        <tissue evidence="2">Liver</tissue>
    </source>
</reference>
<dbReference type="Proteomes" id="UP001066276">
    <property type="component" value="Chromosome 3_2"/>
</dbReference>
<gene>
    <name evidence="2" type="ORF">NDU88_001035</name>
</gene>
<evidence type="ECO:0000313" key="2">
    <source>
        <dbReference type="EMBL" id="KAJ1175748.1"/>
    </source>
</evidence>
<protein>
    <submittedName>
        <fullName evidence="2">Uncharacterized protein</fullName>
    </submittedName>
</protein>
<feature type="region of interest" description="Disordered" evidence="1">
    <location>
        <begin position="1"/>
        <end position="78"/>
    </location>
</feature>
<dbReference type="AlphaFoldDB" id="A0AAV7TJ01"/>
<accession>A0AAV7TJ01</accession>
<sequence>MEQDRGLDVRGLRGGVAEVGSGSAPLPGKARQCGAPSLPSTAETAETSCSSGEELMFSGLPRGPPDEKTWLSGTAGRAGEPRRLLRPVRLYPIVCRAETALRSSTGPSGLERGDQEVQGCLRERAEGKEVWRLEGAGDGAQGTEL</sequence>